<dbReference type="InterPro" id="IPR001381">
    <property type="entry name" value="DHquinase_I"/>
</dbReference>
<comment type="caution">
    <text evidence="5">The sequence shown here is derived from an EMBL/GenBank/DDBJ whole genome shotgun (WGS) entry which is preliminary data.</text>
</comment>
<name>D1PRW1_9FIRM</name>
<protein>
    <recommendedName>
        <fullName evidence="2">3-dehydroquinate dehydratase</fullName>
        <ecNumber evidence="2">4.2.1.10</ecNumber>
    </recommendedName>
</protein>
<dbReference type="EC" id="4.2.1.10" evidence="2"/>
<evidence type="ECO:0000313" key="5">
    <source>
        <dbReference type="EMBL" id="EFB74489.1"/>
    </source>
</evidence>
<dbReference type="SUPFAM" id="SSF51569">
    <property type="entry name" value="Aldolase"/>
    <property type="match status" value="1"/>
</dbReference>
<evidence type="ECO:0000256" key="4">
    <source>
        <dbReference type="ARBA" id="ARBA00023270"/>
    </source>
</evidence>
<accession>D1PRW1</accession>
<evidence type="ECO:0000313" key="6">
    <source>
        <dbReference type="Proteomes" id="UP000003438"/>
    </source>
</evidence>
<evidence type="ECO:0000256" key="1">
    <source>
        <dbReference type="ARBA" id="ARBA00001864"/>
    </source>
</evidence>
<organism evidence="5 6">
    <name type="scientific">Subdoligranulum variabile DSM 15176</name>
    <dbReference type="NCBI Taxonomy" id="411471"/>
    <lineage>
        <taxon>Bacteria</taxon>
        <taxon>Bacillati</taxon>
        <taxon>Bacillota</taxon>
        <taxon>Clostridia</taxon>
        <taxon>Eubacteriales</taxon>
        <taxon>Oscillospiraceae</taxon>
        <taxon>Subdoligranulum</taxon>
    </lineage>
</organism>
<dbReference type="Pfam" id="PF01487">
    <property type="entry name" value="DHquinase_I"/>
    <property type="match status" value="1"/>
</dbReference>
<comment type="catalytic activity">
    <reaction evidence="1">
        <text>3-dehydroquinate = 3-dehydroshikimate + H2O</text>
        <dbReference type="Rhea" id="RHEA:21096"/>
        <dbReference type="ChEBI" id="CHEBI:15377"/>
        <dbReference type="ChEBI" id="CHEBI:16630"/>
        <dbReference type="ChEBI" id="CHEBI:32364"/>
        <dbReference type="EC" id="4.2.1.10"/>
    </reaction>
</comment>
<feature type="non-terminal residue" evidence="5">
    <location>
        <position position="198"/>
    </location>
</feature>
<dbReference type="EMBL" id="ACBY02000068">
    <property type="protein sequence ID" value="EFB74489.1"/>
    <property type="molecule type" value="Genomic_DNA"/>
</dbReference>
<dbReference type="STRING" id="411471.SUBVAR_07143"/>
<keyword evidence="4" id="KW-0704">Schiff base</keyword>
<dbReference type="OrthoDB" id="9813659at2"/>
<dbReference type="InterPro" id="IPR013785">
    <property type="entry name" value="Aldolase_TIM"/>
</dbReference>
<dbReference type="eggNOG" id="COG0710">
    <property type="taxonomic scope" value="Bacteria"/>
</dbReference>
<dbReference type="Gene3D" id="3.20.20.70">
    <property type="entry name" value="Aldolase class I"/>
    <property type="match status" value="1"/>
</dbReference>
<dbReference type="Proteomes" id="UP000003438">
    <property type="component" value="Unassembled WGS sequence"/>
</dbReference>
<dbReference type="PANTHER" id="PTHR43699">
    <property type="entry name" value="3-DEHYDROQUINATE DEHYDRATASE"/>
    <property type="match status" value="1"/>
</dbReference>
<sequence>MLQLNPETPRIIIPLFAHALDELEAQAKAAQAAPEADLVELRLDPLRVGDWLPALGMVRGLVQKPLIVTIRTAREGGEAALDASDYRDAGLALLQQGGVDALDIEWRTDAAVVRTLRDAAKRAGAAALFSEHHFDGTPDRHAMVEALHGMLDAGPDIAKLAVMPHSRADAAALLLATAEVHDERPEAVLITMSMGRDG</sequence>
<dbReference type="RefSeq" id="WP_007048489.1">
    <property type="nucleotide sequence ID" value="NZ_GG704771.1"/>
</dbReference>
<gene>
    <name evidence="5" type="ORF">SUBVAR_07143</name>
</gene>
<dbReference type="GO" id="GO:0046279">
    <property type="term" value="P:3,4-dihydroxybenzoate biosynthetic process"/>
    <property type="evidence" value="ECO:0007669"/>
    <property type="project" value="UniProtKB-ARBA"/>
</dbReference>
<reference evidence="5" key="1">
    <citation type="submission" date="2009-12" db="EMBL/GenBank/DDBJ databases">
        <authorList>
            <person name="Weinstock G."/>
            <person name="Sodergren E."/>
            <person name="Clifton S."/>
            <person name="Fulton L."/>
            <person name="Fulton B."/>
            <person name="Courtney L."/>
            <person name="Fronick C."/>
            <person name="Harrison M."/>
            <person name="Strong C."/>
            <person name="Farmer C."/>
            <person name="Delahaunty K."/>
            <person name="Markovic C."/>
            <person name="Hall O."/>
            <person name="Minx P."/>
            <person name="Tomlinson C."/>
            <person name="Mitreva M."/>
            <person name="Nelson J."/>
            <person name="Hou S."/>
            <person name="Wollam A."/>
            <person name="Pepin K.H."/>
            <person name="Johnson M."/>
            <person name="Bhonagiri V."/>
            <person name="Nash W.E."/>
            <person name="Warren W."/>
            <person name="Chinwalla A."/>
            <person name="Mardis E.R."/>
            <person name="Wilson R.K."/>
        </authorList>
    </citation>
    <scope>NUCLEOTIDE SEQUENCE [LARGE SCALE GENOMIC DNA]</scope>
    <source>
        <strain evidence="5">DSM 15176</strain>
    </source>
</reference>
<dbReference type="PANTHER" id="PTHR43699:SF1">
    <property type="entry name" value="3-DEHYDROQUINATE DEHYDRATASE"/>
    <property type="match status" value="1"/>
</dbReference>
<keyword evidence="6" id="KW-1185">Reference proteome</keyword>
<keyword evidence="3" id="KW-0456">Lyase</keyword>
<dbReference type="CDD" id="cd00502">
    <property type="entry name" value="DHQase_I"/>
    <property type="match status" value="1"/>
</dbReference>
<dbReference type="InterPro" id="IPR050146">
    <property type="entry name" value="Type-I_3-dehydroquinase"/>
</dbReference>
<evidence type="ECO:0000256" key="2">
    <source>
        <dbReference type="ARBA" id="ARBA00012060"/>
    </source>
</evidence>
<evidence type="ECO:0000256" key="3">
    <source>
        <dbReference type="ARBA" id="ARBA00023239"/>
    </source>
</evidence>
<dbReference type="AlphaFoldDB" id="D1PRW1"/>
<dbReference type="GO" id="GO:0003855">
    <property type="term" value="F:3-dehydroquinate dehydratase activity"/>
    <property type="evidence" value="ECO:0007669"/>
    <property type="project" value="UniProtKB-EC"/>
</dbReference>
<dbReference type="HOGENOM" id="CLU_064444_0_1_9"/>
<proteinExistence type="predicted"/>